<comment type="caution">
    <text evidence="6">The sequence shown here is derived from an EMBL/GenBank/DDBJ whole genome shotgun (WGS) entry which is preliminary data.</text>
</comment>
<dbReference type="Proteomes" id="UP000234748">
    <property type="component" value="Unassembled WGS sequence"/>
</dbReference>
<reference evidence="6 7" key="1">
    <citation type="submission" date="2017-11" db="EMBL/GenBank/DDBJ databases">
        <title>Comparitive Functional Genomics of Dry Heat Resistant strains isolated from the Viking Spacecraft.</title>
        <authorList>
            <person name="Seuylemezian A."/>
            <person name="Cooper K."/>
            <person name="Vaishampayan P."/>
        </authorList>
    </citation>
    <scope>NUCLEOTIDE SEQUENCE [LARGE SCALE GENOMIC DNA]</scope>
    <source>
        <strain evidence="6 7">V1-29</strain>
    </source>
</reference>
<organism evidence="6 7">
    <name type="scientific">Peribacillus deserti</name>
    <dbReference type="NCBI Taxonomy" id="673318"/>
    <lineage>
        <taxon>Bacteria</taxon>
        <taxon>Bacillati</taxon>
        <taxon>Bacillota</taxon>
        <taxon>Bacilli</taxon>
        <taxon>Bacillales</taxon>
        <taxon>Bacillaceae</taxon>
        <taxon>Peribacillus</taxon>
    </lineage>
</organism>
<feature type="domain" description="HTH tetR-type" evidence="5">
    <location>
        <begin position="13"/>
        <end position="73"/>
    </location>
</feature>
<dbReference type="InterPro" id="IPR041612">
    <property type="entry name" value="YfiR_C"/>
</dbReference>
<dbReference type="InterPro" id="IPR009057">
    <property type="entry name" value="Homeodomain-like_sf"/>
</dbReference>
<evidence type="ECO:0000313" key="6">
    <source>
        <dbReference type="EMBL" id="PLT30773.1"/>
    </source>
</evidence>
<dbReference type="SUPFAM" id="SSF46689">
    <property type="entry name" value="Homeodomain-like"/>
    <property type="match status" value="1"/>
</dbReference>
<gene>
    <name evidence="6" type="ORF">CUU66_06370</name>
</gene>
<name>A0A2N5M8Z4_9BACI</name>
<keyword evidence="7" id="KW-1185">Reference proteome</keyword>
<keyword evidence="1" id="KW-0805">Transcription regulation</keyword>
<dbReference type="Gene3D" id="1.10.357.10">
    <property type="entry name" value="Tetracycline Repressor, domain 2"/>
    <property type="match status" value="1"/>
</dbReference>
<evidence type="ECO:0000256" key="2">
    <source>
        <dbReference type="ARBA" id="ARBA00023125"/>
    </source>
</evidence>
<dbReference type="AlphaFoldDB" id="A0A2N5M8Z4"/>
<dbReference type="PROSITE" id="PS01081">
    <property type="entry name" value="HTH_TETR_1"/>
    <property type="match status" value="1"/>
</dbReference>
<dbReference type="PANTHER" id="PTHR47506:SF6">
    <property type="entry name" value="HTH-TYPE TRANSCRIPTIONAL REPRESSOR NEMR"/>
    <property type="match status" value="1"/>
</dbReference>
<feature type="DNA-binding region" description="H-T-H motif" evidence="4">
    <location>
        <begin position="36"/>
        <end position="55"/>
    </location>
</feature>
<sequence length="209" mass="24147">MSPLPKVSQEYKEKRRQEILDTARKVFIQKGFDQTTMTDIVEASGLSRGGVYQYFSSTDEMFRQITDRNDEGFENWIKKIIGESKTAWAAIENYLAEVEAGLLEPGVGFGIVQFEYFVFSTRKEERSSYLLKRGETAIRNFSLLIENGMKTGEFKPIQPTEAIVMFIININDGLLLQSLTLNKYEHDRVYVKEQIQGLKMYLKQVLQVE</sequence>
<dbReference type="PANTHER" id="PTHR47506">
    <property type="entry name" value="TRANSCRIPTIONAL REGULATORY PROTEIN"/>
    <property type="match status" value="1"/>
</dbReference>
<dbReference type="InterPro" id="IPR001647">
    <property type="entry name" value="HTH_TetR"/>
</dbReference>
<protein>
    <submittedName>
        <fullName evidence="6">TetR family transcriptional regulator</fullName>
    </submittedName>
</protein>
<evidence type="ECO:0000256" key="1">
    <source>
        <dbReference type="ARBA" id="ARBA00023015"/>
    </source>
</evidence>
<evidence type="ECO:0000313" key="7">
    <source>
        <dbReference type="Proteomes" id="UP000234748"/>
    </source>
</evidence>
<dbReference type="Pfam" id="PF17922">
    <property type="entry name" value="TetR_C_17"/>
    <property type="match status" value="1"/>
</dbReference>
<evidence type="ECO:0000256" key="3">
    <source>
        <dbReference type="ARBA" id="ARBA00023163"/>
    </source>
</evidence>
<evidence type="ECO:0000256" key="4">
    <source>
        <dbReference type="PROSITE-ProRule" id="PRU00335"/>
    </source>
</evidence>
<accession>A0A2N5M8Z4</accession>
<dbReference type="PROSITE" id="PS50977">
    <property type="entry name" value="HTH_TETR_2"/>
    <property type="match status" value="1"/>
</dbReference>
<proteinExistence type="predicted"/>
<dbReference type="Pfam" id="PF00440">
    <property type="entry name" value="TetR_N"/>
    <property type="match status" value="1"/>
</dbReference>
<dbReference type="InterPro" id="IPR023772">
    <property type="entry name" value="DNA-bd_HTH_TetR-type_CS"/>
</dbReference>
<dbReference type="InterPro" id="IPR036271">
    <property type="entry name" value="Tet_transcr_reg_TetR-rel_C_sf"/>
</dbReference>
<dbReference type="PRINTS" id="PR00455">
    <property type="entry name" value="HTHTETR"/>
</dbReference>
<dbReference type="OrthoDB" id="9814703at2"/>
<evidence type="ECO:0000259" key="5">
    <source>
        <dbReference type="PROSITE" id="PS50977"/>
    </source>
</evidence>
<keyword evidence="2 4" id="KW-0238">DNA-binding</keyword>
<dbReference type="Gene3D" id="1.10.10.60">
    <property type="entry name" value="Homeodomain-like"/>
    <property type="match status" value="1"/>
</dbReference>
<dbReference type="SUPFAM" id="SSF48498">
    <property type="entry name" value="Tetracyclin repressor-like, C-terminal domain"/>
    <property type="match status" value="1"/>
</dbReference>
<keyword evidence="3" id="KW-0804">Transcription</keyword>
<dbReference type="EMBL" id="PGUY01000017">
    <property type="protein sequence ID" value="PLT30773.1"/>
    <property type="molecule type" value="Genomic_DNA"/>
</dbReference>
<dbReference type="GO" id="GO:0003677">
    <property type="term" value="F:DNA binding"/>
    <property type="evidence" value="ECO:0007669"/>
    <property type="project" value="UniProtKB-UniRule"/>
</dbReference>